<dbReference type="AlphaFoldDB" id="A0A9J5XT32"/>
<feature type="non-terminal residue" evidence="1">
    <location>
        <position position="1"/>
    </location>
</feature>
<reference evidence="1 2" key="1">
    <citation type="submission" date="2020-09" db="EMBL/GenBank/DDBJ databases">
        <title>De no assembly of potato wild relative species, Solanum commersonii.</title>
        <authorList>
            <person name="Cho K."/>
        </authorList>
    </citation>
    <scope>NUCLEOTIDE SEQUENCE [LARGE SCALE GENOMIC DNA]</scope>
    <source>
        <strain evidence="1">LZ3.2</strain>
        <tissue evidence="1">Leaf</tissue>
    </source>
</reference>
<sequence>MPNDPLQHKYVKTINTMRVGRHEVQLERLNPSSMSTHSTRESEWVKAEVVIHAVIGHSRGTRLKRGKLLERERESLSPLKYSL</sequence>
<organism evidence="1 2">
    <name type="scientific">Solanum commersonii</name>
    <name type="common">Commerson's wild potato</name>
    <name type="synonym">Commerson's nightshade</name>
    <dbReference type="NCBI Taxonomy" id="4109"/>
    <lineage>
        <taxon>Eukaryota</taxon>
        <taxon>Viridiplantae</taxon>
        <taxon>Streptophyta</taxon>
        <taxon>Embryophyta</taxon>
        <taxon>Tracheophyta</taxon>
        <taxon>Spermatophyta</taxon>
        <taxon>Magnoliopsida</taxon>
        <taxon>eudicotyledons</taxon>
        <taxon>Gunneridae</taxon>
        <taxon>Pentapetalae</taxon>
        <taxon>asterids</taxon>
        <taxon>lamiids</taxon>
        <taxon>Solanales</taxon>
        <taxon>Solanaceae</taxon>
        <taxon>Solanoideae</taxon>
        <taxon>Solaneae</taxon>
        <taxon>Solanum</taxon>
    </lineage>
</organism>
<proteinExistence type="predicted"/>
<evidence type="ECO:0000313" key="2">
    <source>
        <dbReference type="Proteomes" id="UP000824120"/>
    </source>
</evidence>
<gene>
    <name evidence="1" type="ORF">H5410_041851</name>
</gene>
<dbReference type="Proteomes" id="UP000824120">
    <property type="component" value="Chromosome 8"/>
</dbReference>
<accession>A0A9J5XT32</accession>
<name>A0A9J5XT32_SOLCO</name>
<protein>
    <submittedName>
        <fullName evidence="1">Uncharacterized protein</fullName>
    </submittedName>
</protein>
<comment type="caution">
    <text evidence="1">The sequence shown here is derived from an EMBL/GenBank/DDBJ whole genome shotgun (WGS) entry which is preliminary data.</text>
</comment>
<keyword evidence="2" id="KW-1185">Reference proteome</keyword>
<dbReference type="EMBL" id="JACXVP010000008">
    <property type="protein sequence ID" value="KAG5591337.1"/>
    <property type="molecule type" value="Genomic_DNA"/>
</dbReference>
<evidence type="ECO:0000313" key="1">
    <source>
        <dbReference type="EMBL" id="KAG5591337.1"/>
    </source>
</evidence>